<gene>
    <name evidence="2" type="ORF">A2T98_16170</name>
</gene>
<evidence type="ECO:0000313" key="2">
    <source>
        <dbReference type="EMBL" id="KZL48785.1"/>
    </source>
</evidence>
<evidence type="ECO:0000256" key="1">
    <source>
        <dbReference type="SAM" id="MobiDB-lite"/>
    </source>
</evidence>
<name>A0A161VPC5_NODSP</name>
<sequence>MNMKEKATKSEQLPTDKVEIAVRLDSELVEQIQHLTNDPSKVIEVAIRQWLRGEVPRDDELTRTPRRVPVPPRGEWND</sequence>
<dbReference type="RefSeq" id="WP_042202456.1">
    <property type="nucleotide sequence ID" value="NZ_CAWMRI010000220.1"/>
</dbReference>
<dbReference type="EMBL" id="LWAJ01000220">
    <property type="protein sequence ID" value="KZL48785.1"/>
    <property type="molecule type" value="Genomic_DNA"/>
</dbReference>
<evidence type="ECO:0008006" key="4">
    <source>
        <dbReference type="Google" id="ProtNLM"/>
    </source>
</evidence>
<comment type="caution">
    <text evidence="2">The sequence shown here is derived from an EMBL/GenBank/DDBJ whole genome shotgun (WGS) entry which is preliminary data.</text>
</comment>
<dbReference type="Proteomes" id="UP000076555">
    <property type="component" value="Unassembled WGS sequence"/>
</dbReference>
<feature type="region of interest" description="Disordered" evidence="1">
    <location>
        <begin position="55"/>
        <end position="78"/>
    </location>
</feature>
<proteinExistence type="predicted"/>
<dbReference type="GeneID" id="78015780"/>
<dbReference type="OrthoDB" id="488695at2"/>
<reference evidence="2 3" key="1">
    <citation type="submission" date="2016-04" db="EMBL/GenBank/DDBJ databases">
        <title>Draft Genome Assembly of the Bloom-forming Cyanobacterium Nodularia spumigena Strain CENA596 in Shrimp Production Ponds.</title>
        <authorList>
            <person name="Popin R.V."/>
            <person name="Rigonato J."/>
            <person name="Abreu V.A."/>
            <person name="Andreote A.P."/>
            <person name="Silveira S.B."/>
            <person name="Odebrecht C."/>
            <person name="Fiore M.F."/>
        </authorList>
    </citation>
    <scope>NUCLEOTIDE SEQUENCE [LARGE SCALE GENOMIC DNA]</scope>
    <source>
        <strain evidence="2 3">CENA596</strain>
    </source>
</reference>
<accession>A0A161VPC5</accession>
<organism evidence="2 3">
    <name type="scientific">Nodularia spumigena CENA596</name>
    <dbReference type="NCBI Taxonomy" id="1819295"/>
    <lineage>
        <taxon>Bacteria</taxon>
        <taxon>Bacillati</taxon>
        <taxon>Cyanobacteriota</taxon>
        <taxon>Cyanophyceae</taxon>
        <taxon>Nostocales</taxon>
        <taxon>Nodulariaceae</taxon>
        <taxon>Nodularia</taxon>
    </lineage>
</organism>
<protein>
    <recommendedName>
        <fullName evidence="4">Type II toxin-antitoxin system CcdA family antitoxin</fullName>
    </recommendedName>
</protein>
<dbReference type="AlphaFoldDB" id="A0A161VPC5"/>
<evidence type="ECO:0000313" key="3">
    <source>
        <dbReference type="Proteomes" id="UP000076555"/>
    </source>
</evidence>